<dbReference type="AlphaFoldDB" id="A0A0H2R1B7"/>
<evidence type="ECO:0000313" key="3">
    <source>
        <dbReference type="EMBL" id="KLO05499.1"/>
    </source>
</evidence>
<evidence type="ECO:0000313" key="4">
    <source>
        <dbReference type="Proteomes" id="UP000053477"/>
    </source>
</evidence>
<accession>A0A0H2R1B7</accession>
<sequence length="104" mass="12103">MECMSLSLSLKYIASSVSSSLQTKYAYFAAYAIVIYDHLLTLDIEIEHIWKQKFSAVTFLFFLTRYYFLLAINITLFFFIEPVVNTRVSASKYCYSSQLVLVLH</sequence>
<organism evidence="3 4">
    <name type="scientific">Schizopora paradoxa</name>
    <dbReference type="NCBI Taxonomy" id="27342"/>
    <lineage>
        <taxon>Eukaryota</taxon>
        <taxon>Fungi</taxon>
        <taxon>Dikarya</taxon>
        <taxon>Basidiomycota</taxon>
        <taxon>Agaricomycotina</taxon>
        <taxon>Agaricomycetes</taxon>
        <taxon>Hymenochaetales</taxon>
        <taxon>Schizoporaceae</taxon>
        <taxon>Schizopora</taxon>
    </lineage>
</organism>
<keyword evidence="1" id="KW-1133">Transmembrane helix</keyword>
<gene>
    <name evidence="3" type="ORF">SCHPADRAFT_724041</name>
</gene>
<feature type="domain" description="DUF6533" evidence="2">
    <location>
        <begin position="25"/>
        <end position="70"/>
    </location>
</feature>
<keyword evidence="1" id="KW-0472">Membrane</keyword>
<keyword evidence="4" id="KW-1185">Reference proteome</keyword>
<reference evidence="3 4" key="1">
    <citation type="submission" date="2015-04" db="EMBL/GenBank/DDBJ databases">
        <title>Complete genome sequence of Schizopora paradoxa KUC8140, a cosmopolitan wood degrader in East Asia.</title>
        <authorList>
            <consortium name="DOE Joint Genome Institute"/>
            <person name="Min B."/>
            <person name="Park H."/>
            <person name="Jang Y."/>
            <person name="Kim J.-J."/>
            <person name="Kim K.H."/>
            <person name="Pangilinan J."/>
            <person name="Lipzen A."/>
            <person name="Riley R."/>
            <person name="Grigoriev I.V."/>
            <person name="Spatafora J.W."/>
            <person name="Choi I.-G."/>
        </authorList>
    </citation>
    <scope>NUCLEOTIDE SEQUENCE [LARGE SCALE GENOMIC DNA]</scope>
    <source>
        <strain evidence="3 4">KUC8140</strain>
    </source>
</reference>
<dbReference type="Proteomes" id="UP000053477">
    <property type="component" value="Unassembled WGS sequence"/>
</dbReference>
<proteinExistence type="predicted"/>
<keyword evidence="1" id="KW-0812">Transmembrane</keyword>
<dbReference type="Pfam" id="PF20151">
    <property type="entry name" value="DUF6533"/>
    <property type="match status" value="1"/>
</dbReference>
<name>A0A0H2R1B7_9AGAM</name>
<feature type="transmembrane region" description="Helical" evidence="1">
    <location>
        <begin position="54"/>
        <end position="80"/>
    </location>
</feature>
<dbReference type="OrthoDB" id="3038503at2759"/>
<evidence type="ECO:0000256" key="1">
    <source>
        <dbReference type="SAM" id="Phobius"/>
    </source>
</evidence>
<dbReference type="InterPro" id="IPR045340">
    <property type="entry name" value="DUF6533"/>
</dbReference>
<evidence type="ECO:0000259" key="2">
    <source>
        <dbReference type="Pfam" id="PF20151"/>
    </source>
</evidence>
<protein>
    <recommendedName>
        <fullName evidence="2">DUF6533 domain-containing protein</fullName>
    </recommendedName>
</protein>
<dbReference type="InParanoid" id="A0A0H2R1B7"/>
<dbReference type="EMBL" id="KQ086299">
    <property type="protein sequence ID" value="KLO05499.1"/>
    <property type="molecule type" value="Genomic_DNA"/>
</dbReference>